<protein>
    <submittedName>
        <fullName evidence="2">Uncharacterized protein</fullName>
    </submittedName>
</protein>
<sequence length="74" mass="8317">MQKLLLINVLQGDLWLTVTGRKTRKVNALPFNTLLHPHSKRPFRTIPHFTSFKMEDTGGGGRKSPSLFKNVSGV</sequence>
<proteinExistence type="predicted"/>
<feature type="region of interest" description="Disordered" evidence="1">
    <location>
        <begin position="54"/>
        <end position="74"/>
    </location>
</feature>
<accession>A0A0E9VJL8</accession>
<dbReference type="AlphaFoldDB" id="A0A0E9VJL8"/>
<reference evidence="2" key="1">
    <citation type="submission" date="2014-11" db="EMBL/GenBank/DDBJ databases">
        <authorList>
            <person name="Amaro Gonzalez C."/>
        </authorList>
    </citation>
    <scope>NUCLEOTIDE SEQUENCE</scope>
</reference>
<evidence type="ECO:0000313" key="2">
    <source>
        <dbReference type="EMBL" id="JAH78237.1"/>
    </source>
</evidence>
<name>A0A0E9VJL8_ANGAN</name>
<organism evidence="2">
    <name type="scientific">Anguilla anguilla</name>
    <name type="common">European freshwater eel</name>
    <name type="synonym">Muraena anguilla</name>
    <dbReference type="NCBI Taxonomy" id="7936"/>
    <lineage>
        <taxon>Eukaryota</taxon>
        <taxon>Metazoa</taxon>
        <taxon>Chordata</taxon>
        <taxon>Craniata</taxon>
        <taxon>Vertebrata</taxon>
        <taxon>Euteleostomi</taxon>
        <taxon>Actinopterygii</taxon>
        <taxon>Neopterygii</taxon>
        <taxon>Teleostei</taxon>
        <taxon>Anguilliformes</taxon>
        <taxon>Anguillidae</taxon>
        <taxon>Anguilla</taxon>
    </lineage>
</organism>
<dbReference type="EMBL" id="GBXM01030340">
    <property type="protein sequence ID" value="JAH78237.1"/>
    <property type="molecule type" value="Transcribed_RNA"/>
</dbReference>
<evidence type="ECO:0000256" key="1">
    <source>
        <dbReference type="SAM" id="MobiDB-lite"/>
    </source>
</evidence>
<reference evidence="2" key="2">
    <citation type="journal article" date="2015" name="Fish Shellfish Immunol.">
        <title>Early steps in the European eel (Anguilla anguilla)-Vibrio vulnificus interaction in the gills: Role of the RtxA13 toxin.</title>
        <authorList>
            <person name="Callol A."/>
            <person name="Pajuelo D."/>
            <person name="Ebbesson L."/>
            <person name="Teles M."/>
            <person name="MacKenzie S."/>
            <person name="Amaro C."/>
        </authorList>
    </citation>
    <scope>NUCLEOTIDE SEQUENCE</scope>
</reference>